<dbReference type="InterPro" id="IPR022398">
    <property type="entry name" value="Peptidase_S8_His-AS"/>
</dbReference>
<sequence>MHNQHTLLLRFPSLPSHSLTILHRTTKTKLNSTRRKHTPTSSFRRSNWIVPKAMHCTSLCGGGNDNNNNNDASFRNLNESTFLASLMPKTEIGADRFLHSHPDYDGRGALIAIFDSGVDPAAAGLQVTSDGKPKIIDILDCTGSGDIDTSKVVKADADGCISGASGASLVINTSWKNPSGDWHVGYKLVYELFTENLTSRLKKERKKKWDEKNQEEIAKAVKQLTDFDQEHIKVEDAKLKKVREDLQNRLDLLRKKSESYDDKGPAIDAVVWYDGEVWRVALDTHSLEDDPDCGKLANFIPLTNYRTEKKYGIFSKLDACTYAVNVYNDGNVLSMVTDSSPHGTHVAGIAAAFHPEHKCDLINMSYGEPTSLPDYGRFVDLANEAVNKHRLIFVSSAGNSGPALSTVGAPGGTSTNIIGVGAYVSPAMAAGAHCVVEPPSEGLEYTWSSRGPTTDGDLGVSVSAPGCAVAPVPTWTLQRRMLMNGTSMASPSACGGIALLISAMKAEGIPVSPYSVRKALENTSIPIGDSPEDKLSTGQGLMQIDKCYEYIQQSQNIPSVQYQINIKQSGKTNPSSRGIYLREANACRQPTEWMVQVDPKFHEDANKLEELAVFEECIELHSSDKTVVKAPEYLLLTHNGRTFNVFVDPTNLNDGLHYYEVYGIDCKAPWRGPLFRIPITITKPMAVTDRPPQVSFSKMLFQPGHVQRKYIEVPHGASWVEATMNASSFDTARRFFVHTVQICPLQRPITRRNVINFSSPTAKSFTFRVVGGQTLELVIAQFWSSGIGSPETTSIDLEVVFHGIKVNKEEIVLDGSEAPIRIDAEALLASEKLAPVAILNKIRVPYRPIDAKISSLSSDRDKLPSGKQILALTLTYKIKLEDGAEIKPQIPFLNDRIYDTKFESQFYIISDSNKKVYSSGDAYPNSTKLPKGEYNLQLYLRHDNVQVLEKMKQLVLFIERSLEEKEIIWLSFFSQPDGPLMGNDSFKSSTLVPGIKEGFYLGPPAKDKLPKNSLQGSVLVGSISYGKLLLAGQRDRKYPEKHPVRYRVSYIIPPNKVDEDKGKKSSSSSKKTVSERLEEEVRDAKIKVLGGLKQESDEECLEWKELSASLKTEYPKYIPLLAKILEGLVSRSSIKDKVHHDEEVIDAANEVIDSIDREELAKFFALKNDPEDEEAEKIKKKMESARDQLAEALYQKGLALAEIESLKEVDKSLASAATEVAKQDVEKTDEQSNDDAVHPDLFLENFNELKKWVDVKCTKYGILLVTNERRNQRLGTALKVLSDIIQDDAEPSKKKFYELKLSLLEEIGWTHFAANEREWMLVRFPPSLPPF</sequence>
<feature type="domain" description="Peptidase S8/S53" evidence="13">
    <location>
        <begin position="356"/>
        <end position="532"/>
    </location>
</feature>
<keyword evidence="18" id="KW-1185">Reference proteome</keyword>
<comment type="catalytic activity">
    <reaction evidence="1">
        <text>Release of an N-terminal tripeptide from a polypeptide.</text>
        <dbReference type="EC" id="3.4.14.10"/>
    </reaction>
</comment>
<dbReference type="Gene3D" id="3.40.50.200">
    <property type="entry name" value="Peptidase S8/S53 domain"/>
    <property type="match status" value="1"/>
</dbReference>
<evidence type="ECO:0000256" key="12">
    <source>
        <dbReference type="SAM" id="MobiDB-lite"/>
    </source>
</evidence>
<evidence type="ECO:0000256" key="3">
    <source>
        <dbReference type="ARBA" id="ARBA00012462"/>
    </source>
</evidence>
<evidence type="ECO:0000256" key="1">
    <source>
        <dbReference type="ARBA" id="ARBA00001910"/>
    </source>
</evidence>
<evidence type="ECO:0000256" key="2">
    <source>
        <dbReference type="ARBA" id="ARBA00011073"/>
    </source>
</evidence>
<dbReference type="Pfam" id="PF12580">
    <property type="entry name" value="TPPII"/>
    <property type="match status" value="1"/>
</dbReference>
<feature type="domain" description="Tripeptidyl peptidase II second Ig-like" evidence="14">
    <location>
        <begin position="827"/>
        <end position="1012"/>
    </location>
</feature>
<reference evidence="17 18" key="1">
    <citation type="submission" date="2018-09" db="EMBL/GenBank/DDBJ databases">
        <title>A high-quality reference genome of wild soybean provides a powerful tool to mine soybean genomes.</title>
        <authorList>
            <person name="Xie M."/>
            <person name="Chung C.Y.L."/>
            <person name="Li M.-W."/>
            <person name="Wong F.-L."/>
            <person name="Chan T.-F."/>
            <person name="Lam H.-M."/>
        </authorList>
    </citation>
    <scope>NUCLEOTIDE SEQUENCE [LARGE SCALE GENOMIC DNA]</scope>
    <source>
        <strain evidence="18">cv. W05</strain>
        <tissue evidence="17">Hypocotyl of etiolated seedlings</tissue>
    </source>
</reference>
<dbReference type="InterPro" id="IPR000209">
    <property type="entry name" value="Peptidase_S8/S53_dom"/>
</dbReference>
<dbReference type="Pfam" id="PF21316">
    <property type="entry name" value="TPPII_GBD"/>
    <property type="match status" value="1"/>
</dbReference>
<evidence type="ECO:0000256" key="10">
    <source>
        <dbReference type="PROSITE-ProRule" id="PRU01240"/>
    </source>
</evidence>
<feature type="coiled-coil region" evidence="11">
    <location>
        <begin position="236"/>
        <end position="263"/>
    </location>
</feature>
<dbReference type="Pfam" id="PF21223">
    <property type="entry name" value="TPPII_Ig-like-1"/>
    <property type="match status" value="1"/>
</dbReference>
<dbReference type="EMBL" id="QZWG01000010">
    <property type="protein sequence ID" value="RZB88763.1"/>
    <property type="molecule type" value="Genomic_DNA"/>
</dbReference>
<gene>
    <name evidence="17" type="ORF">D0Y65_027921</name>
</gene>
<comment type="caution">
    <text evidence="10">Lacks conserved residue(s) required for the propagation of feature annotation.</text>
</comment>
<dbReference type="GO" id="GO:0006508">
    <property type="term" value="P:proteolysis"/>
    <property type="evidence" value="ECO:0007669"/>
    <property type="project" value="UniProtKB-KW"/>
</dbReference>
<evidence type="ECO:0000256" key="5">
    <source>
        <dbReference type="ARBA" id="ARBA00022438"/>
    </source>
</evidence>
<evidence type="ECO:0000259" key="15">
    <source>
        <dbReference type="Pfam" id="PF21223"/>
    </source>
</evidence>
<keyword evidence="7" id="KW-0378">Hydrolase</keyword>
<comment type="caution">
    <text evidence="17">The sequence shown here is derived from an EMBL/GenBank/DDBJ whole genome shotgun (WGS) entry which is preliminary data.</text>
</comment>
<dbReference type="SUPFAM" id="SSF52743">
    <property type="entry name" value="Subtilisin-like"/>
    <property type="match status" value="1"/>
</dbReference>
<comment type="similarity">
    <text evidence="2 10">Belongs to the peptidase S8 family.</text>
</comment>
<organism evidence="17 18">
    <name type="scientific">Glycine soja</name>
    <name type="common">Wild soybean</name>
    <dbReference type="NCBI Taxonomy" id="3848"/>
    <lineage>
        <taxon>Eukaryota</taxon>
        <taxon>Viridiplantae</taxon>
        <taxon>Streptophyta</taxon>
        <taxon>Embryophyta</taxon>
        <taxon>Tracheophyta</taxon>
        <taxon>Spermatophyta</taxon>
        <taxon>Magnoliopsida</taxon>
        <taxon>eudicotyledons</taxon>
        <taxon>Gunneridae</taxon>
        <taxon>Pentapetalae</taxon>
        <taxon>rosids</taxon>
        <taxon>fabids</taxon>
        <taxon>Fabales</taxon>
        <taxon>Fabaceae</taxon>
        <taxon>Papilionoideae</taxon>
        <taxon>50 kb inversion clade</taxon>
        <taxon>NPAAA clade</taxon>
        <taxon>indigoferoid/millettioid clade</taxon>
        <taxon>Phaseoleae</taxon>
        <taxon>Glycine</taxon>
        <taxon>Glycine subgen. Soja</taxon>
    </lineage>
</organism>
<dbReference type="EC" id="3.4.14.10" evidence="3"/>
<dbReference type="GO" id="GO:0005829">
    <property type="term" value="C:cytosol"/>
    <property type="evidence" value="ECO:0007669"/>
    <property type="project" value="TreeGrafter"/>
</dbReference>
<evidence type="ECO:0000259" key="16">
    <source>
        <dbReference type="Pfam" id="PF21316"/>
    </source>
</evidence>
<dbReference type="InterPro" id="IPR046939">
    <property type="entry name" value="TPPII_C_sf"/>
</dbReference>
<dbReference type="GO" id="GO:0004177">
    <property type="term" value="F:aminopeptidase activity"/>
    <property type="evidence" value="ECO:0007669"/>
    <property type="project" value="UniProtKB-KW"/>
</dbReference>
<feature type="domain" description="Tripeptidyl-peptidase II first Ig-like" evidence="15">
    <location>
        <begin position="573"/>
        <end position="681"/>
    </location>
</feature>
<keyword evidence="5" id="KW-0031">Aminopeptidase</keyword>
<dbReference type="GO" id="GO:0008240">
    <property type="term" value="F:tripeptidyl-peptidase activity"/>
    <property type="evidence" value="ECO:0007669"/>
    <property type="project" value="UniProtKB-EC"/>
</dbReference>
<evidence type="ECO:0000256" key="4">
    <source>
        <dbReference type="ARBA" id="ARBA00020244"/>
    </source>
</evidence>
<evidence type="ECO:0000256" key="9">
    <source>
        <dbReference type="ARBA" id="ARBA00075739"/>
    </source>
</evidence>
<dbReference type="Gene3D" id="1.25.40.710">
    <property type="match status" value="1"/>
</dbReference>
<dbReference type="PANTHER" id="PTHR43806:SF14">
    <property type="entry name" value="TRIPEPTIDYL-PEPTIDASE 2"/>
    <property type="match status" value="1"/>
</dbReference>
<evidence type="ECO:0000259" key="13">
    <source>
        <dbReference type="Pfam" id="PF00082"/>
    </source>
</evidence>
<dbReference type="InterPro" id="IPR036852">
    <property type="entry name" value="Peptidase_S8/S53_dom_sf"/>
</dbReference>
<evidence type="ECO:0000256" key="7">
    <source>
        <dbReference type="ARBA" id="ARBA00022801"/>
    </source>
</evidence>
<dbReference type="Proteomes" id="UP000289340">
    <property type="component" value="Chromosome 10"/>
</dbReference>
<evidence type="ECO:0000313" key="18">
    <source>
        <dbReference type="Proteomes" id="UP000289340"/>
    </source>
</evidence>
<dbReference type="Pfam" id="PF00082">
    <property type="entry name" value="Peptidase_S8"/>
    <property type="match status" value="1"/>
</dbReference>
<dbReference type="InterPro" id="IPR046940">
    <property type="entry name" value="TPPII_Ig-like_sf"/>
</dbReference>
<evidence type="ECO:0000256" key="8">
    <source>
        <dbReference type="ARBA" id="ARBA00022825"/>
    </source>
</evidence>
<proteinExistence type="inferred from homology"/>
<dbReference type="FunFam" id="2.20.25.690:FF:000001">
    <property type="entry name" value="Tripeptidyl-peptidase 2"/>
    <property type="match status" value="1"/>
</dbReference>
<dbReference type="PRINTS" id="PR00723">
    <property type="entry name" value="SUBTILISIN"/>
</dbReference>
<dbReference type="FunFam" id="2.60.40.3170:FF:000002">
    <property type="entry name" value="Tripeptidyl-peptidase 2"/>
    <property type="match status" value="1"/>
</dbReference>
<dbReference type="InterPro" id="IPR050131">
    <property type="entry name" value="Peptidase_S8_subtilisin-like"/>
</dbReference>
<evidence type="ECO:0000313" key="17">
    <source>
        <dbReference type="EMBL" id="RZB88763.1"/>
    </source>
</evidence>
<accession>A0A445IRW2</accession>
<dbReference type="PROSITE" id="PS00138">
    <property type="entry name" value="SUBTILASE_SER"/>
    <property type="match status" value="1"/>
</dbReference>
<dbReference type="PROSITE" id="PS51892">
    <property type="entry name" value="SUBTILASE"/>
    <property type="match status" value="1"/>
</dbReference>
<dbReference type="InterPro" id="IPR048383">
    <property type="entry name" value="TPPII_Ig-like-1"/>
</dbReference>
<feature type="domain" description="Tripeptidyl-peptidase II galactose-binding" evidence="16">
    <location>
        <begin position="701"/>
        <end position="785"/>
    </location>
</feature>
<dbReference type="InterPro" id="IPR023828">
    <property type="entry name" value="Peptidase_S8_Ser-AS"/>
</dbReference>
<dbReference type="GO" id="GO:0004252">
    <property type="term" value="F:serine-type endopeptidase activity"/>
    <property type="evidence" value="ECO:0007669"/>
    <property type="project" value="InterPro"/>
</dbReference>
<dbReference type="Gene3D" id="2.60.40.3170">
    <property type="match status" value="1"/>
</dbReference>
<keyword evidence="8" id="KW-0720">Serine protease</keyword>
<keyword evidence="11" id="KW-0175">Coiled coil</keyword>
<dbReference type="PROSITE" id="PS00137">
    <property type="entry name" value="SUBTILASE_HIS"/>
    <property type="match status" value="1"/>
</dbReference>
<dbReference type="InterPro" id="IPR022229">
    <property type="entry name" value="TPPII_Ig-like-2"/>
</dbReference>
<name>A0A445IRW2_GLYSO</name>
<protein>
    <recommendedName>
        <fullName evidence="4">Tripeptidyl-peptidase 2</fullName>
        <ecNumber evidence="3">3.4.14.10</ecNumber>
    </recommendedName>
    <alternativeName>
        <fullName evidence="9">Tripeptidyl-peptidase II</fullName>
    </alternativeName>
</protein>
<keyword evidence="6" id="KW-0645">Protease</keyword>
<evidence type="ECO:0000259" key="14">
    <source>
        <dbReference type="Pfam" id="PF12580"/>
    </source>
</evidence>
<evidence type="ECO:0000256" key="6">
    <source>
        <dbReference type="ARBA" id="ARBA00022670"/>
    </source>
</evidence>
<feature type="region of interest" description="Disordered" evidence="12">
    <location>
        <begin position="1057"/>
        <end position="1076"/>
    </location>
</feature>
<evidence type="ECO:0000256" key="11">
    <source>
        <dbReference type="SAM" id="Coils"/>
    </source>
</evidence>
<dbReference type="Gene3D" id="2.20.25.690">
    <property type="match status" value="1"/>
</dbReference>
<dbReference type="PANTHER" id="PTHR43806">
    <property type="entry name" value="PEPTIDASE S8"/>
    <property type="match status" value="1"/>
</dbReference>
<dbReference type="InterPro" id="IPR048384">
    <property type="entry name" value="TPPII_GBD"/>
</dbReference>
<dbReference type="FunFam" id="3.40.50.200:FF:000009">
    <property type="entry name" value="tripeptidyl-peptidase 2 isoform X1"/>
    <property type="match status" value="1"/>
</dbReference>
<dbReference type="InterPro" id="IPR015500">
    <property type="entry name" value="Peptidase_S8_subtilisin-rel"/>
</dbReference>